<dbReference type="Proteomes" id="UP001357733">
    <property type="component" value="Unassembled WGS sequence"/>
</dbReference>
<dbReference type="EMBL" id="JAYKOT010000003">
    <property type="protein sequence ID" value="MEB3429096.1"/>
    <property type="molecule type" value="Genomic_DNA"/>
</dbReference>
<evidence type="ECO:0000313" key="10">
    <source>
        <dbReference type="Proteomes" id="UP001357733"/>
    </source>
</evidence>
<keyword evidence="3 8" id="KW-0133">Cell shape</keyword>
<proteinExistence type="inferred from homology"/>
<comment type="similarity">
    <text evidence="8">Belongs to the aspartate/glutamate racemases family.</text>
</comment>
<evidence type="ECO:0000256" key="2">
    <source>
        <dbReference type="ARBA" id="ARBA00013090"/>
    </source>
</evidence>
<evidence type="ECO:0000256" key="5">
    <source>
        <dbReference type="ARBA" id="ARBA00023235"/>
    </source>
</evidence>
<feature type="binding site" evidence="8">
    <location>
        <begin position="10"/>
        <end position="11"/>
    </location>
    <ligand>
        <name>substrate</name>
    </ligand>
</feature>
<dbReference type="GO" id="GO:0008881">
    <property type="term" value="F:glutamate racemase activity"/>
    <property type="evidence" value="ECO:0007669"/>
    <property type="project" value="UniProtKB-UniRule"/>
</dbReference>
<keyword evidence="10" id="KW-1185">Reference proteome</keyword>
<dbReference type="FunFam" id="3.40.50.1860:FF:000002">
    <property type="entry name" value="Glutamate racemase"/>
    <property type="match status" value="1"/>
</dbReference>
<dbReference type="InterPro" id="IPR018187">
    <property type="entry name" value="Asp/Glu_racemase_AS_1"/>
</dbReference>
<dbReference type="GO" id="GO:0009252">
    <property type="term" value="P:peptidoglycan biosynthetic process"/>
    <property type="evidence" value="ECO:0007669"/>
    <property type="project" value="UniProtKB-UniRule"/>
</dbReference>
<evidence type="ECO:0000256" key="6">
    <source>
        <dbReference type="ARBA" id="ARBA00023316"/>
    </source>
</evidence>
<organism evidence="9 10">
    <name type="scientific">Citroniella saccharovorans</name>
    <dbReference type="NCBI Taxonomy" id="2053367"/>
    <lineage>
        <taxon>Bacteria</taxon>
        <taxon>Bacillati</taxon>
        <taxon>Bacillota</taxon>
        <taxon>Tissierellia</taxon>
        <taxon>Tissierellales</taxon>
        <taxon>Peptoniphilaceae</taxon>
        <taxon>Citroniella</taxon>
    </lineage>
</organism>
<accession>A0AAW9MPV4</accession>
<dbReference type="InterPro" id="IPR001920">
    <property type="entry name" value="Asp/Glu_race"/>
</dbReference>
<evidence type="ECO:0000313" key="9">
    <source>
        <dbReference type="EMBL" id="MEB3429096.1"/>
    </source>
</evidence>
<protein>
    <recommendedName>
        <fullName evidence="7 8">Glutamate racemase</fullName>
        <ecNumber evidence="2 8">5.1.1.3</ecNumber>
    </recommendedName>
</protein>
<dbReference type="Pfam" id="PF01177">
    <property type="entry name" value="Asp_Glu_race"/>
    <property type="match status" value="1"/>
</dbReference>
<dbReference type="InterPro" id="IPR004391">
    <property type="entry name" value="Glu_race"/>
</dbReference>
<dbReference type="NCBIfam" id="TIGR00067">
    <property type="entry name" value="glut_race"/>
    <property type="match status" value="1"/>
</dbReference>
<feature type="binding site" evidence="8">
    <location>
        <begin position="42"/>
        <end position="43"/>
    </location>
    <ligand>
        <name>substrate</name>
    </ligand>
</feature>
<comment type="pathway">
    <text evidence="8">Cell wall biogenesis; peptidoglycan biosynthesis.</text>
</comment>
<comment type="function">
    <text evidence="8">Provides the (R)-glutamate required for cell wall biosynthesis.</text>
</comment>
<feature type="binding site" evidence="8">
    <location>
        <begin position="186"/>
        <end position="187"/>
    </location>
    <ligand>
        <name>substrate</name>
    </ligand>
</feature>
<dbReference type="AlphaFoldDB" id="A0AAW9MPV4"/>
<evidence type="ECO:0000256" key="8">
    <source>
        <dbReference type="HAMAP-Rule" id="MF_00258"/>
    </source>
</evidence>
<dbReference type="Gene3D" id="3.40.50.1860">
    <property type="match status" value="2"/>
</dbReference>
<sequence>MDDRPIGIFDSGIGGLTVLKEIKKILKSENLIYYGDTARVPYGPRPASEILQFSIEGAKFLVKKNIKALVLACNTMTAISYEYLKDMLDIPIIGVIDSGVRAVLKEDGISSLGIIATSATVDSKVYQKKILRANPSIQIKSKACPMFVSIVEEGWVDTDIARLIIEKYLVEEEDFRKMDGLVLACTHFPVLKNTIINVLGEKIKIIDPAEETAKELKVLLKDRDLINPNKDEATYSFYVSDKAEKFRLVASKITQVDKVSEVQFI</sequence>
<feature type="binding site" evidence="8">
    <location>
        <begin position="74"/>
        <end position="75"/>
    </location>
    <ligand>
        <name>substrate</name>
    </ligand>
</feature>
<evidence type="ECO:0000256" key="7">
    <source>
        <dbReference type="ARBA" id="ARBA00070053"/>
    </source>
</evidence>
<dbReference type="PANTHER" id="PTHR21198:SF2">
    <property type="entry name" value="GLUTAMATE RACEMASE"/>
    <property type="match status" value="1"/>
</dbReference>
<keyword evidence="6 8" id="KW-0961">Cell wall biogenesis/degradation</keyword>
<feature type="active site" description="Proton donor/acceptor" evidence="8">
    <location>
        <position position="185"/>
    </location>
</feature>
<dbReference type="PROSITE" id="PS00924">
    <property type="entry name" value="ASP_GLU_RACEMASE_2"/>
    <property type="match status" value="1"/>
</dbReference>
<evidence type="ECO:0000256" key="1">
    <source>
        <dbReference type="ARBA" id="ARBA00001602"/>
    </source>
</evidence>
<dbReference type="EC" id="5.1.1.3" evidence="2 8"/>
<comment type="catalytic activity">
    <reaction evidence="1 8">
        <text>L-glutamate = D-glutamate</text>
        <dbReference type="Rhea" id="RHEA:12813"/>
        <dbReference type="ChEBI" id="CHEBI:29985"/>
        <dbReference type="ChEBI" id="CHEBI:29986"/>
        <dbReference type="EC" id="5.1.1.3"/>
    </reaction>
</comment>
<dbReference type="PROSITE" id="PS00923">
    <property type="entry name" value="ASP_GLU_RACEMASE_1"/>
    <property type="match status" value="1"/>
</dbReference>
<dbReference type="SUPFAM" id="SSF53681">
    <property type="entry name" value="Aspartate/glutamate racemase"/>
    <property type="match status" value="2"/>
</dbReference>
<gene>
    <name evidence="8 9" type="primary">murI</name>
    <name evidence="9" type="ORF">VLK81_03515</name>
</gene>
<dbReference type="HAMAP" id="MF_00258">
    <property type="entry name" value="Glu_racemase"/>
    <property type="match status" value="1"/>
</dbReference>
<dbReference type="GO" id="GO:0008360">
    <property type="term" value="P:regulation of cell shape"/>
    <property type="evidence" value="ECO:0007669"/>
    <property type="project" value="UniProtKB-KW"/>
</dbReference>
<reference evidence="9 10" key="1">
    <citation type="submission" date="2024-01" db="EMBL/GenBank/DDBJ databases">
        <title>Complete genome sequence of Citroniella saccharovorans strain M6.X9, isolated from human fecal sample.</title>
        <authorList>
            <person name="Cheng G."/>
            <person name="Westerholm M."/>
            <person name="Schnurer A."/>
        </authorList>
    </citation>
    <scope>NUCLEOTIDE SEQUENCE [LARGE SCALE GENOMIC DNA]</scope>
    <source>
        <strain evidence="9 10">DSM 29873</strain>
    </source>
</reference>
<keyword evidence="5 8" id="KW-0413">Isomerase</keyword>
<dbReference type="InterPro" id="IPR033134">
    <property type="entry name" value="Asp/Glu_racemase_AS_2"/>
</dbReference>
<dbReference type="RefSeq" id="WP_324619243.1">
    <property type="nucleotide sequence ID" value="NZ_JAYKOT010000003.1"/>
</dbReference>
<keyword evidence="4 8" id="KW-0573">Peptidoglycan synthesis</keyword>
<comment type="caution">
    <text evidence="9">The sequence shown here is derived from an EMBL/GenBank/DDBJ whole genome shotgun (WGS) entry which is preliminary data.</text>
</comment>
<dbReference type="GO" id="GO:0071555">
    <property type="term" value="P:cell wall organization"/>
    <property type="evidence" value="ECO:0007669"/>
    <property type="project" value="UniProtKB-KW"/>
</dbReference>
<name>A0AAW9MPV4_9FIRM</name>
<evidence type="ECO:0000256" key="4">
    <source>
        <dbReference type="ARBA" id="ARBA00022984"/>
    </source>
</evidence>
<dbReference type="InterPro" id="IPR015942">
    <property type="entry name" value="Asp/Glu/hydantoin_racemase"/>
</dbReference>
<evidence type="ECO:0000256" key="3">
    <source>
        <dbReference type="ARBA" id="ARBA00022960"/>
    </source>
</evidence>
<dbReference type="PANTHER" id="PTHR21198">
    <property type="entry name" value="GLUTAMATE RACEMASE"/>
    <property type="match status" value="1"/>
</dbReference>
<feature type="active site" description="Proton donor/acceptor" evidence="8">
    <location>
        <position position="73"/>
    </location>
</feature>